<gene>
    <name evidence="2" type="ORF">APHIGO_LOCUS1846</name>
</gene>
<reference evidence="2" key="1">
    <citation type="submission" date="2022-02" db="EMBL/GenBank/DDBJ databases">
        <authorList>
            <person name="King R."/>
        </authorList>
    </citation>
    <scope>NUCLEOTIDE SEQUENCE</scope>
</reference>
<keyword evidence="1" id="KW-0812">Transmembrane</keyword>
<dbReference type="AlphaFoldDB" id="A0A9P0IN63"/>
<keyword evidence="3" id="KW-1185">Reference proteome</keyword>
<sequence>MYVDVKYLYMSIGVLMSYASFSFLASEERKEIFKHTSSSKPEAKLHVSRKSSLCRPRLSSKIWDLLKPIFQYQLNTIH</sequence>
<evidence type="ECO:0000313" key="3">
    <source>
        <dbReference type="Proteomes" id="UP001154329"/>
    </source>
</evidence>
<keyword evidence="1" id="KW-1133">Transmembrane helix</keyword>
<keyword evidence="1" id="KW-0472">Membrane</keyword>
<proteinExistence type="predicted"/>
<dbReference type="EMBL" id="OU899034">
    <property type="protein sequence ID" value="CAH1712072.1"/>
    <property type="molecule type" value="Genomic_DNA"/>
</dbReference>
<name>A0A9P0IN63_APHGO</name>
<evidence type="ECO:0000256" key="1">
    <source>
        <dbReference type="SAM" id="Phobius"/>
    </source>
</evidence>
<accession>A0A9P0IN63</accession>
<evidence type="ECO:0000313" key="2">
    <source>
        <dbReference type="EMBL" id="CAH1712072.1"/>
    </source>
</evidence>
<protein>
    <submittedName>
        <fullName evidence="2">Uncharacterized protein</fullName>
    </submittedName>
</protein>
<organism evidence="2 3">
    <name type="scientific">Aphis gossypii</name>
    <name type="common">Cotton aphid</name>
    <dbReference type="NCBI Taxonomy" id="80765"/>
    <lineage>
        <taxon>Eukaryota</taxon>
        <taxon>Metazoa</taxon>
        <taxon>Ecdysozoa</taxon>
        <taxon>Arthropoda</taxon>
        <taxon>Hexapoda</taxon>
        <taxon>Insecta</taxon>
        <taxon>Pterygota</taxon>
        <taxon>Neoptera</taxon>
        <taxon>Paraneoptera</taxon>
        <taxon>Hemiptera</taxon>
        <taxon>Sternorrhyncha</taxon>
        <taxon>Aphidomorpha</taxon>
        <taxon>Aphidoidea</taxon>
        <taxon>Aphididae</taxon>
        <taxon>Aphidini</taxon>
        <taxon>Aphis</taxon>
        <taxon>Aphis</taxon>
    </lineage>
</organism>
<dbReference type="Proteomes" id="UP001154329">
    <property type="component" value="Chromosome 1"/>
</dbReference>
<reference evidence="2" key="2">
    <citation type="submission" date="2022-10" db="EMBL/GenBank/DDBJ databases">
        <authorList>
            <consortium name="ENA_rothamsted_submissions"/>
            <consortium name="culmorum"/>
            <person name="King R."/>
        </authorList>
    </citation>
    <scope>NUCLEOTIDE SEQUENCE</scope>
</reference>
<feature type="transmembrane region" description="Helical" evidence="1">
    <location>
        <begin position="6"/>
        <end position="25"/>
    </location>
</feature>